<dbReference type="EMBL" id="FRAW01000015">
    <property type="protein sequence ID" value="SHK72176.1"/>
    <property type="molecule type" value="Genomic_DNA"/>
</dbReference>
<accession>A0A1M6USX4</accession>
<name>A0A1M6USX4_9BACT</name>
<dbReference type="AlphaFoldDB" id="A0A1M6USX4"/>
<dbReference type="Proteomes" id="UP000184275">
    <property type="component" value="Unassembled WGS sequence"/>
</dbReference>
<evidence type="ECO:0000313" key="2">
    <source>
        <dbReference type="EMBL" id="SHK72176.1"/>
    </source>
</evidence>
<proteinExistence type="predicted"/>
<dbReference type="SUPFAM" id="SSF55166">
    <property type="entry name" value="Hedgehog/DD-peptidase"/>
    <property type="match status" value="1"/>
</dbReference>
<dbReference type="RefSeq" id="WP_073304406.1">
    <property type="nucleotide sequence ID" value="NZ_FRAW01000015.1"/>
</dbReference>
<protein>
    <submittedName>
        <fullName evidence="2">Peptidase M15</fullName>
    </submittedName>
</protein>
<evidence type="ECO:0000313" key="3">
    <source>
        <dbReference type="Proteomes" id="UP000184275"/>
    </source>
</evidence>
<gene>
    <name evidence="2" type="ORF">SAMN05720469_11542</name>
</gene>
<dbReference type="Gene3D" id="3.30.1380.10">
    <property type="match status" value="1"/>
</dbReference>
<feature type="domain" description="Peptidase M15A C-terminal" evidence="1">
    <location>
        <begin position="13"/>
        <end position="103"/>
    </location>
</feature>
<organism evidence="2 3">
    <name type="scientific">Fibrobacter intestinalis</name>
    <dbReference type="NCBI Taxonomy" id="28122"/>
    <lineage>
        <taxon>Bacteria</taxon>
        <taxon>Pseudomonadati</taxon>
        <taxon>Fibrobacterota</taxon>
        <taxon>Fibrobacteria</taxon>
        <taxon>Fibrobacterales</taxon>
        <taxon>Fibrobacteraceae</taxon>
        <taxon>Fibrobacter</taxon>
    </lineage>
</organism>
<dbReference type="InterPro" id="IPR009045">
    <property type="entry name" value="Zn_M74/Hedgehog-like"/>
</dbReference>
<dbReference type="Pfam" id="PF08291">
    <property type="entry name" value="Peptidase_M15_3"/>
    <property type="match status" value="1"/>
</dbReference>
<reference evidence="3" key="1">
    <citation type="submission" date="2016-11" db="EMBL/GenBank/DDBJ databases">
        <authorList>
            <person name="Varghese N."/>
            <person name="Submissions S."/>
        </authorList>
    </citation>
    <scope>NUCLEOTIDE SEQUENCE [LARGE SCALE GENOMIC DNA]</scope>
    <source>
        <strain evidence="3">UWOS</strain>
    </source>
</reference>
<dbReference type="InterPro" id="IPR013230">
    <property type="entry name" value="Peptidase_M15A_C"/>
</dbReference>
<sequence length="150" mass="16813">MEFQDQKNGFPKHFTFVEMTATNTRFGNAPSTWAQVDAIRETAEFLDRIRERFGGPIRVNSGFRSKAVNAAVNGSKTSAHLEGRAADIRAASGKECDNRRLLKILIGEIRLIDQLIIYHEMAGVESSPIRFIHVGLPEAGKKPRMQVMEK</sequence>
<keyword evidence="3" id="KW-1185">Reference proteome</keyword>
<evidence type="ECO:0000259" key="1">
    <source>
        <dbReference type="Pfam" id="PF08291"/>
    </source>
</evidence>